<dbReference type="Pfam" id="PF06472">
    <property type="entry name" value="ABC_membrane_2"/>
    <property type="match status" value="1"/>
</dbReference>
<dbReference type="PANTHER" id="PTHR11384:SF59">
    <property type="entry name" value="LYSOSOMAL COBALAMIN TRANSPORTER ABCD4"/>
    <property type="match status" value="1"/>
</dbReference>
<dbReference type="Gene3D" id="3.40.50.300">
    <property type="entry name" value="P-loop containing nucleotide triphosphate hydrolases"/>
    <property type="match status" value="1"/>
</dbReference>
<keyword evidence="2" id="KW-0813">Transport</keyword>
<dbReference type="RefSeq" id="WP_254013571.1">
    <property type="nucleotide sequence ID" value="NZ_JAMZMM010000244.1"/>
</dbReference>
<dbReference type="PANTHER" id="PTHR11384">
    <property type="entry name" value="ATP-BINDING CASSETTE, SUB-FAMILY D MEMBER"/>
    <property type="match status" value="1"/>
</dbReference>
<dbReference type="PROSITE" id="PS00675">
    <property type="entry name" value="SIGMA54_INTERACT_1"/>
    <property type="match status" value="1"/>
</dbReference>
<feature type="domain" description="ABC transmembrane type-1" evidence="10">
    <location>
        <begin position="40"/>
        <end position="301"/>
    </location>
</feature>
<dbReference type="GO" id="GO:0005886">
    <property type="term" value="C:plasma membrane"/>
    <property type="evidence" value="ECO:0007669"/>
    <property type="project" value="UniProtKB-SubCell"/>
</dbReference>
<dbReference type="GO" id="GO:0016887">
    <property type="term" value="F:ATP hydrolysis activity"/>
    <property type="evidence" value="ECO:0007669"/>
    <property type="project" value="InterPro"/>
</dbReference>
<feature type="transmembrane region" description="Helical" evidence="8">
    <location>
        <begin position="155"/>
        <end position="174"/>
    </location>
</feature>
<sequence>MNRIDINLNRVDRQLWQRFWTIAKPYWFGNEKWGARGLLLILLGLALLNSSQEILLSYMNRDLINALAHKNIKAFYETIALSLGIIAIAVPLNALSDYVQRKLALYWRRWLTERFISQYFDNRAYYRINSDPTIDNPDQRIAEDIKSFTNVSLDLLVMLLTSVITLIGFIGVMWSISIPLVIILVIYSTLGTFGTVWFGKRLIGLNFNQSKKEADFRYGLIHVRDSAESIAFYQGEGREVDRVKERFNGVYRNFNRILKWERNLSLFTQSYQHLAHLFLPFLVLAPLYFSGQIKLGVITQATKAFDKGLKSMSLIVLKFEKLSEFAAGINRLGLFAQTIENPDILAKVGLPTIDTVVDEQVALAHVTLETPNYHNTLVRDLSVTVAAGEGLLIAGQSGTGKSSLLRAIAGLWQAGTGRISRPNLGDMLFLPQRPYLILGSLRDQLLYPHTNRDISESELDLILKQVNLAHLPERVGGYEVELDFVSVLSLGEQQRLAFARLLLSKPRYAILDEATSALDLKNEQSLYQSLKDLGITYISVGHRSSLLKYHSSVLELLGDCRWRVTPVEKYQDGVLI</sequence>
<dbReference type="GO" id="GO:0005524">
    <property type="term" value="F:ATP binding"/>
    <property type="evidence" value="ECO:0007669"/>
    <property type="project" value="UniProtKB-KW"/>
</dbReference>
<evidence type="ECO:0000256" key="4">
    <source>
        <dbReference type="ARBA" id="ARBA00022741"/>
    </source>
</evidence>
<dbReference type="AlphaFoldDB" id="A0AAE3GUA2"/>
<dbReference type="InterPro" id="IPR011527">
    <property type="entry name" value="ABC1_TM_dom"/>
</dbReference>
<keyword evidence="5 11" id="KW-0067">ATP-binding</keyword>
<dbReference type="Proteomes" id="UP001204953">
    <property type="component" value="Unassembled WGS sequence"/>
</dbReference>
<dbReference type="InterPro" id="IPR036640">
    <property type="entry name" value="ABC1_TM_sf"/>
</dbReference>
<dbReference type="PROSITE" id="PS00211">
    <property type="entry name" value="ABC_TRANSPORTER_1"/>
    <property type="match status" value="1"/>
</dbReference>
<dbReference type="InterPro" id="IPR003593">
    <property type="entry name" value="AAA+_ATPase"/>
</dbReference>
<evidence type="ECO:0000256" key="1">
    <source>
        <dbReference type="ARBA" id="ARBA00004651"/>
    </source>
</evidence>
<keyword evidence="3 8" id="KW-0812">Transmembrane</keyword>
<dbReference type="PROSITE" id="PS50893">
    <property type="entry name" value="ABC_TRANSPORTER_2"/>
    <property type="match status" value="1"/>
</dbReference>
<dbReference type="SMART" id="SM00382">
    <property type="entry name" value="AAA"/>
    <property type="match status" value="1"/>
</dbReference>
<keyword evidence="4" id="KW-0547">Nucleotide-binding</keyword>
<dbReference type="InterPro" id="IPR017871">
    <property type="entry name" value="ABC_transporter-like_CS"/>
</dbReference>
<evidence type="ECO:0000256" key="3">
    <source>
        <dbReference type="ARBA" id="ARBA00022692"/>
    </source>
</evidence>
<gene>
    <name evidence="11" type="ORF">NJ959_20545</name>
</gene>
<keyword evidence="12" id="KW-1185">Reference proteome</keyword>
<dbReference type="InterPro" id="IPR027417">
    <property type="entry name" value="P-loop_NTPase"/>
</dbReference>
<dbReference type="SUPFAM" id="SSF52540">
    <property type="entry name" value="P-loop containing nucleoside triphosphate hydrolases"/>
    <property type="match status" value="1"/>
</dbReference>
<evidence type="ECO:0000313" key="11">
    <source>
        <dbReference type="EMBL" id="MCP2730820.1"/>
    </source>
</evidence>
<evidence type="ECO:0000313" key="12">
    <source>
        <dbReference type="Proteomes" id="UP001204953"/>
    </source>
</evidence>
<dbReference type="SUPFAM" id="SSF90123">
    <property type="entry name" value="ABC transporter transmembrane region"/>
    <property type="match status" value="1"/>
</dbReference>
<dbReference type="GO" id="GO:0140359">
    <property type="term" value="F:ABC-type transporter activity"/>
    <property type="evidence" value="ECO:0007669"/>
    <property type="project" value="InterPro"/>
</dbReference>
<evidence type="ECO:0000259" key="10">
    <source>
        <dbReference type="PROSITE" id="PS50929"/>
    </source>
</evidence>
<evidence type="ECO:0000256" key="2">
    <source>
        <dbReference type="ARBA" id="ARBA00022448"/>
    </source>
</evidence>
<dbReference type="Gene3D" id="1.20.1560.10">
    <property type="entry name" value="ABC transporter type 1, transmembrane domain"/>
    <property type="match status" value="1"/>
</dbReference>
<feature type="transmembrane region" description="Helical" evidence="8">
    <location>
        <begin position="79"/>
        <end position="99"/>
    </location>
</feature>
<proteinExistence type="predicted"/>
<comment type="caution">
    <text evidence="11">The sequence shown here is derived from an EMBL/GenBank/DDBJ whole genome shotgun (WGS) entry which is preliminary data.</text>
</comment>
<name>A0AAE3GUA2_9CYAN</name>
<evidence type="ECO:0000259" key="9">
    <source>
        <dbReference type="PROSITE" id="PS50893"/>
    </source>
</evidence>
<evidence type="ECO:0000256" key="6">
    <source>
        <dbReference type="ARBA" id="ARBA00022989"/>
    </source>
</evidence>
<feature type="transmembrane region" description="Helical" evidence="8">
    <location>
        <begin position="38"/>
        <end position="59"/>
    </location>
</feature>
<evidence type="ECO:0000256" key="8">
    <source>
        <dbReference type="SAM" id="Phobius"/>
    </source>
</evidence>
<dbReference type="PROSITE" id="PS50929">
    <property type="entry name" value="ABC_TM1F"/>
    <property type="match status" value="1"/>
</dbReference>
<dbReference type="InterPro" id="IPR025662">
    <property type="entry name" value="Sigma_54_int_dom_ATP-bd_1"/>
</dbReference>
<comment type="subcellular location">
    <subcellularLocation>
        <location evidence="1">Cell membrane</location>
        <topology evidence="1">Multi-pass membrane protein</topology>
    </subcellularLocation>
</comment>
<dbReference type="EMBL" id="JAMZMM010000244">
    <property type="protein sequence ID" value="MCP2730820.1"/>
    <property type="molecule type" value="Genomic_DNA"/>
</dbReference>
<protein>
    <submittedName>
        <fullName evidence="11">ABC transporter ATP-binding protein/permease</fullName>
    </submittedName>
</protein>
<evidence type="ECO:0000256" key="5">
    <source>
        <dbReference type="ARBA" id="ARBA00022840"/>
    </source>
</evidence>
<feature type="transmembrane region" description="Helical" evidence="8">
    <location>
        <begin position="271"/>
        <end position="289"/>
    </location>
</feature>
<organism evidence="11 12">
    <name type="scientific">Limnofasciculus baicalensis BBK-W-15</name>
    <dbReference type="NCBI Taxonomy" id="2699891"/>
    <lineage>
        <taxon>Bacteria</taxon>
        <taxon>Bacillati</taxon>
        <taxon>Cyanobacteriota</taxon>
        <taxon>Cyanophyceae</taxon>
        <taxon>Coleofasciculales</taxon>
        <taxon>Coleofasciculaceae</taxon>
        <taxon>Limnofasciculus</taxon>
        <taxon>Limnofasciculus baicalensis</taxon>
    </lineage>
</organism>
<evidence type="ECO:0000256" key="7">
    <source>
        <dbReference type="ARBA" id="ARBA00023136"/>
    </source>
</evidence>
<dbReference type="Pfam" id="PF00005">
    <property type="entry name" value="ABC_tran"/>
    <property type="match status" value="1"/>
</dbReference>
<dbReference type="InterPro" id="IPR003439">
    <property type="entry name" value="ABC_transporter-like_ATP-bd"/>
</dbReference>
<keyword evidence="6 8" id="KW-1133">Transmembrane helix</keyword>
<accession>A0AAE3GUA2</accession>
<keyword evidence="7 8" id="KW-0472">Membrane</keyword>
<feature type="domain" description="ABC transporter" evidence="9">
    <location>
        <begin position="361"/>
        <end position="576"/>
    </location>
</feature>
<dbReference type="CDD" id="cd03223">
    <property type="entry name" value="ABCD_peroxisomal_ALDP"/>
    <property type="match status" value="1"/>
</dbReference>
<feature type="transmembrane region" description="Helical" evidence="8">
    <location>
        <begin position="180"/>
        <end position="199"/>
    </location>
</feature>
<dbReference type="InterPro" id="IPR050835">
    <property type="entry name" value="ABC_transporter_sub-D"/>
</dbReference>
<reference evidence="11" key="1">
    <citation type="submission" date="2022-06" db="EMBL/GenBank/DDBJ databases">
        <title>New cyanobacteria of genus Symplocastrum in benthos of Lake Baikal.</title>
        <authorList>
            <person name="Sorokovikova E."/>
            <person name="Tikhonova I."/>
            <person name="Krasnopeev A."/>
            <person name="Evseev P."/>
            <person name="Gladkikh A."/>
            <person name="Belykh O."/>
        </authorList>
    </citation>
    <scope>NUCLEOTIDE SEQUENCE</scope>
    <source>
        <strain evidence="11">BBK-W-15</strain>
    </source>
</reference>